<dbReference type="InterPro" id="IPR027417">
    <property type="entry name" value="P-loop_NTPase"/>
</dbReference>
<organism evidence="6 7">
    <name type="scientific">Melittangium boletus DSM 14713</name>
    <dbReference type="NCBI Taxonomy" id="1294270"/>
    <lineage>
        <taxon>Bacteria</taxon>
        <taxon>Pseudomonadati</taxon>
        <taxon>Myxococcota</taxon>
        <taxon>Myxococcia</taxon>
        <taxon>Myxococcales</taxon>
        <taxon>Cystobacterineae</taxon>
        <taxon>Archangiaceae</taxon>
        <taxon>Melittangium</taxon>
    </lineage>
</organism>
<dbReference type="RefSeq" id="WP_245919348.1">
    <property type="nucleotide sequence ID" value="NZ_CP022163.1"/>
</dbReference>
<dbReference type="EMBL" id="CP022163">
    <property type="protein sequence ID" value="ATB26830.1"/>
    <property type="molecule type" value="Genomic_DNA"/>
</dbReference>
<accession>A0A250I6L0</accession>
<dbReference type="PANTHER" id="PTHR42734">
    <property type="entry name" value="METAL TRANSPORT SYSTEM ATP-BINDING PROTEIN TM_0124-RELATED"/>
    <property type="match status" value="1"/>
</dbReference>
<dbReference type="InterPro" id="IPR003439">
    <property type="entry name" value="ABC_transporter-like_ATP-bd"/>
</dbReference>
<dbReference type="Proteomes" id="UP000217289">
    <property type="component" value="Chromosome"/>
</dbReference>
<dbReference type="Gene3D" id="3.40.50.300">
    <property type="entry name" value="P-loop containing nucleotide triphosphate hydrolases"/>
    <property type="match status" value="1"/>
</dbReference>
<protein>
    <submittedName>
        <fullName evidence="6">ABC transporter ATP-binding protein</fullName>
    </submittedName>
</protein>
<dbReference type="KEGG" id="mbd:MEBOL_000264"/>
<evidence type="ECO:0000259" key="5">
    <source>
        <dbReference type="PROSITE" id="PS50893"/>
    </source>
</evidence>
<evidence type="ECO:0000256" key="1">
    <source>
        <dbReference type="ARBA" id="ARBA00005417"/>
    </source>
</evidence>
<evidence type="ECO:0000256" key="2">
    <source>
        <dbReference type="ARBA" id="ARBA00022448"/>
    </source>
</evidence>
<sequence>MEPHEPSPPAHAHTEDLLLCCEDLRIGYQGKPMLPPINLQVRRGTFLAVIGRNGSGKSTWFKTLLGLLSPVSGRVFRSSPQVKSAYVPQSTGIDALLPVRTKELVRWGRLSGWNFLRPFSSRQDRSAVESAITSAGAGPIAQLPYRELSEGQKQRALLARVLATEADLVLLDEPTAAMDAVAERETMKRLAELAHEKRLAVVVVSHDLRVAAEFADQLLFVDRETSSVVLGDANTVFCHPAFRHQYGDDYCPRHPAPGHPREPAR</sequence>
<dbReference type="PANTHER" id="PTHR42734:SF5">
    <property type="entry name" value="IRON TRANSPORT SYSTEM ATP-BINDING PROTEIN HI_0361-RELATED"/>
    <property type="match status" value="1"/>
</dbReference>
<dbReference type="InterPro" id="IPR003593">
    <property type="entry name" value="AAA+_ATPase"/>
</dbReference>
<feature type="domain" description="ABC transporter" evidence="5">
    <location>
        <begin position="12"/>
        <end position="248"/>
    </location>
</feature>
<dbReference type="SUPFAM" id="SSF52540">
    <property type="entry name" value="P-loop containing nucleoside triphosphate hydrolases"/>
    <property type="match status" value="1"/>
</dbReference>
<dbReference type="PROSITE" id="PS50893">
    <property type="entry name" value="ABC_TRANSPORTER_2"/>
    <property type="match status" value="1"/>
</dbReference>
<evidence type="ECO:0000313" key="6">
    <source>
        <dbReference type="EMBL" id="ATB26830.1"/>
    </source>
</evidence>
<dbReference type="GO" id="GO:0005524">
    <property type="term" value="F:ATP binding"/>
    <property type="evidence" value="ECO:0007669"/>
    <property type="project" value="UniProtKB-KW"/>
</dbReference>
<dbReference type="SMART" id="SM00382">
    <property type="entry name" value="AAA"/>
    <property type="match status" value="1"/>
</dbReference>
<keyword evidence="4 6" id="KW-0067">ATP-binding</keyword>
<evidence type="ECO:0000313" key="7">
    <source>
        <dbReference type="Proteomes" id="UP000217289"/>
    </source>
</evidence>
<dbReference type="Pfam" id="PF00005">
    <property type="entry name" value="ABC_tran"/>
    <property type="match status" value="1"/>
</dbReference>
<keyword evidence="3" id="KW-0547">Nucleotide-binding</keyword>
<dbReference type="InterPro" id="IPR050153">
    <property type="entry name" value="Metal_Ion_Import_ABC"/>
</dbReference>
<proteinExistence type="inferred from homology"/>
<reference evidence="6 7" key="1">
    <citation type="submission" date="2017-06" db="EMBL/GenBank/DDBJ databases">
        <authorList>
            <person name="Kim H.J."/>
            <person name="Triplett B.A."/>
        </authorList>
    </citation>
    <scope>NUCLEOTIDE SEQUENCE [LARGE SCALE GENOMIC DNA]</scope>
    <source>
        <strain evidence="6 7">DSM 14713</strain>
    </source>
</reference>
<dbReference type="AlphaFoldDB" id="A0A250I6L0"/>
<comment type="similarity">
    <text evidence="1">Belongs to the ABC transporter superfamily.</text>
</comment>
<evidence type="ECO:0000256" key="4">
    <source>
        <dbReference type="ARBA" id="ARBA00022840"/>
    </source>
</evidence>
<keyword evidence="7" id="KW-1185">Reference proteome</keyword>
<dbReference type="GO" id="GO:0016887">
    <property type="term" value="F:ATP hydrolysis activity"/>
    <property type="evidence" value="ECO:0007669"/>
    <property type="project" value="InterPro"/>
</dbReference>
<evidence type="ECO:0000256" key="3">
    <source>
        <dbReference type="ARBA" id="ARBA00022741"/>
    </source>
</evidence>
<gene>
    <name evidence="6" type="ORF">MEBOL_000264</name>
</gene>
<name>A0A250I6L0_9BACT</name>
<keyword evidence="2" id="KW-0813">Transport</keyword>